<dbReference type="EMBL" id="CM035410">
    <property type="protein sequence ID" value="KAH7436693.1"/>
    <property type="molecule type" value="Genomic_DNA"/>
</dbReference>
<dbReference type="Proteomes" id="UP000825935">
    <property type="component" value="Chromosome 5"/>
</dbReference>
<accession>A0A8T2USC9</accession>
<sequence>MDMQGLLTPSKVFLDFSKLRSYSQLNFLECRQSATVLRLRNGTSGPMLDDIHPFSDIKHRNIAFHGLGGAWQTRSRKLCRCQAVERPCHLFLSGFALEGIGLYVERLVHFERLKTIIHVIRCSGIRKSRPRTPYLRGLLQSGPFICGVERASCTARFITRLIVHVLFALVVAISVMMQPYKQLSASAFAAISPPDVDSTGEDTQDFYDILFKKIEEKDAELGRSRKQDGLEQKVREFHMKVKKQKERTEAVRKAFEELRQSRSHVTRSNTSEKDRIGPLLGRIFHQFKSTWKEKAQYEVDSSPLEEDLKKLFDAKIFELQKTSELEDKAMLEKKVREFLCAIQTIKRSWVAEAQRGSGETWKQLEVNEYKLKCKLAGLIQRYCTLYKHLKVSGGGVVVLDKQLLELESEIGSVWENLLYHRVSLWKDKSGDLYSSSIEFSPVEMEIREGKAGDIQGEGFASPAEDFQQIDAHSELVKDLTKFLDHIFEHNISLEEPFVEAANKASSKFLNSLKDEEKSKQLFEIINNVIREERKVVKGNECD</sequence>
<protein>
    <submittedName>
        <fullName evidence="1">Uncharacterized protein</fullName>
    </submittedName>
</protein>
<organism evidence="1 2">
    <name type="scientific">Ceratopteris richardii</name>
    <name type="common">Triangle waterfern</name>
    <dbReference type="NCBI Taxonomy" id="49495"/>
    <lineage>
        <taxon>Eukaryota</taxon>
        <taxon>Viridiplantae</taxon>
        <taxon>Streptophyta</taxon>
        <taxon>Embryophyta</taxon>
        <taxon>Tracheophyta</taxon>
        <taxon>Polypodiopsida</taxon>
        <taxon>Polypodiidae</taxon>
        <taxon>Polypodiales</taxon>
        <taxon>Pteridineae</taxon>
        <taxon>Pteridaceae</taxon>
        <taxon>Parkerioideae</taxon>
        <taxon>Ceratopteris</taxon>
    </lineage>
</organism>
<dbReference type="AlphaFoldDB" id="A0A8T2USC9"/>
<evidence type="ECO:0000313" key="1">
    <source>
        <dbReference type="EMBL" id="KAH7436693.1"/>
    </source>
</evidence>
<evidence type="ECO:0000313" key="2">
    <source>
        <dbReference type="Proteomes" id="UP000825935"/>
    </source>
</evidence>
<reference evidence="1" key="1">
    <citation type="submission" date="2021-08" db="EMBL/GenBank/DDBJ databases">
        <title>WGS assembly of Ceratopteris richardii.</title>
        <authorList>
            <person name="Marchant D.B."/>
            <person name="Chen G."/>
            <person name="Jenkins J."/>
            <person name="Shu S."/>
            <person name="Leebens-Mack J."/>
            <person name="Grimwood J."/>
            <person name="Schmutz J."/>
            <person name="Soltis P."/>
            <person name="Soltis D."/>
            <person name="Chen Z.-H."/>
        </authorList>
    </citation>
    <scope>NUCLEOTIDE SEQUENCE</scope>
    <source>
        <strain evidence="1">Whitten #5841</strain>
        <tissue evidence="1">Leaf</tissue>
    </source>
</reference>
<comment type="caution">
    <text evidence="1">The sequence shown here is derived from an EMBL/GenBank/DDBJ whole genome shotgun (WGS) entry which is preliminary data.</text>
</comment>
<name>A0A8T2USC9_CERRI</name>
<proteinExistence type="predicted"/>
<gene>
    <name evidence="1" type="ORF">KP509_05G031500</name>
</gene>
<keyword evidence="2" id="KW-1185">Reference proteome</keyword>